<evidence type="ECO:0000313" key="2">
    <source>
        <dbReference type="EMBL" id="HGT82461.1"/>
    </source>
</evidence>
<organism evidence="2">
    <name type="scientific">Archaeoglobus fulgidus</name>
    <dbReference type="NCBI Taxonomy" id="2234"/>
    <lineage>
        <taxon>Archaea</taxon>
        <taxon>Methanobacteriati</taxon>
        <taxon>Methanobacteriota</taxon>
        <taxon>Archaeoglobi</taxon>
        <taxon>Archaeoglobales</taxon>
        <taxon>Archaeoglobaceae</taxon>
        <taxon>Archaeoglobus</taxon>
    </lineage>
</organism>
<proteinExistence type="predicted"/>
<reference evidence="2" key="1">
    <citation type="journal article" date="2020" name="mSystems">
        <title>Genome- and Community-Level Interaction Insights into Carbon Utilization and Element Cycling Functions of Hydrothermarchaeota in Hydrothermal Sediment.</title>
        <authorList>
            <person name="Zhou Z."/>
            <person name="Liu Y."/>
            <person name="Xu W."/>
            <person name="Pan J."/>
            <person name="Luo Z.H."/>
            <person name="Li M."/>
        </authorList>
    </citation>
    <scope>NUCLEOTIDE SEQUENCE [LARGE SCALE GENOMIC DNA]</scope>
    <source>
        <strain evidence="2">SpSt-587</strain>
    </source>
</reference>
<protein>
    <submittedName>
        <fullName evidence="2">DNA polymerase subunit beta</fullName>
    </submittedName>
</protein>
<comment type="caution">
    <text evidence="2">The sequence shown here is derived from an EMBL/GenBank/DDBJ whole genome shotgun (WGS) entry which is preliminary data.</text>
</comment>
<evidence type="ECO:0000259" key="1">
    <source>
        <dbReference type="Pfam" id="PF01909"/>
    </source>
</evidence>
<gene>
    <name evidence="2" type="ORF">ENT52_01870</name>
</gene>
<name>A0A7J3M0Q3_ARCFL</name>
<sequence>MRPIRLRDFIRVGENYFSVLGYKNSEKVKCFLRYSPNIKGERVKDGKRFKKLSHEEALANPVAREFFDGKIFRVPVKRVEEVFKPEERLKDLRDPEVEKIVEFFSNVPRSEMGVTGSRLIGLKSSESDIDFVVYGKWWYLAREKLKKGLEKGELQDLDNDAWEFIYKKRKIALPFSVFVAQEKRKYHRAFLRDTYFDLLYVRGYEEIDNGIPEEPGKKVAKATILAKVVDDRFIFDYPAFYALDRGVKGILCFTHTFVGQAFKGETVVARGELEIIDGDSYLVVGTKREVEDEFILSLDLLEKEGLTEEIKGILNDYA</sequence>
<accession>A0A7J3M0Q3</accession>
<dbReference type="InterPro" id="IPR002934">
    <property type="entry name" value="Polymerase_NTP_transf_dom"/>
</dbReference>
<dbReference type="EMBL" id="DSYZ01000043">
    <property type="protein sequence ID" value="HGT82461.1"/>
    <property type="molecule type" value="Genomic_DNA"/>
</dbReference>
<dbReference type="Pfam" id="PF01909">
    <property type="entry name" value="NTP_transf_2"/>
    <property type="match status" value="1"/>
</dbReference>
<dbReference type="AlphaFoldDB" id="A0A7J3M0Q3"/>
<dbReference type="GO" id="GO:0016779">
    <property type="term" value="F:nucleotidyltransferase activity"/>
    <property type="evidence" value="ECO:0007669"/>
    <property type="project" value="InterPro"/>
</dbReference>
<feature type="domain" description="Polymerase nucleotidyl transferase" evidence="1">
    <location>
        <begin position="98"/>
        <end position="187"/>
    </location>
</feature>